<evidence type="ECO:0000313" key="2">
    <source>
        <dbReference type="EMBL" id="KAF7377269.1"/>
    </source>
</evidence>
<feature type="region of interest" description="Disordered" evidence="1">
    <location>
        <begin position="749"/>
        <end position="786"/>
    </location>
</feature>
<dbReference type="Gene3D" id="3.60.130.30">
    <property type="match status" value="1"/>
</dbReference>
<accession>A0A8H6ZH61</accession>
<organism evidence="2 3">
    <name type="scientific">Mycena sanguinolenta</name>
    <dbReference type="NCBI Taxonomy" id="230812"/>
    <lineage>
        <taxon>Eukaryota</taxon>
        <taxon>Fungi</taxon>
        <taxon>Dikarya</taxon>
        <taxon>Basidiomycota</taxon>
        <taxon>Agaricomycotina</taxon>
        <taxon>Agaricomycetes</taxon>
        <taxon>Agaricomycetidae</taxon>
        <taxon>Agaricales</taxon>
        <taxon>Marasmiineae</taxon>
        <taxon>Mycenaceae</taxon>
        <taxon>Mycena</taxon>
    </lineage>
</organism>
<name>A0A8H6ZH61_9AGAR</name>
<feature type="compositionally biased region" description="Acidic residues" evidence="1">
    <location>
        <begin position="723"/>
        <end position="741"/>
    </location>
</feature>
<dbReference type="AlphaFoldDB" id="A0A8H6ZH61"/>
<protein>
    <submittedName>
        <fullName evidence="2">Uncharacterized protein</fullName>
    </submittedName>
</protein>
<evidence type="ECO:0000256" key="1">
    <source>
        <dbReference type="SAM" id="MobiDB-lite"/>
    </source>
</evidence>
<evidence type="ECO:0000313" key="3">
    <source>
        <dbReference type="Proteomes" id="UP000623467"/>
    </source>
</evidence>
<reference evidence="2" key="1">
    <citation type="submission" date="2020-05" db="EMBL/GenBank/DDBJ databases">
        <title>Mycena genomes resolve the evolution of fungal bioluminescence.</title>
        <authorList>
            <person name="Tsai I.J."/>
        </authorList>
    </citation>
    <scope>NUCLEOTIDE SEQUENCE</scope>
    <source>
        <strain evidence="2">160909Yilan</strain>
    </source>
</reference>
<dbReference type="Proteomes" id="UP000623467">
    <property type="component" value="Unassembled WGS sequence"/>
</dbReference>
<sequence length="1163" mass="130609">MSGALRISNLLNPDDTPIDAVPLISRLSTLSENKNSLLVPPEIHNHLRIAATYLEEISPPAPVISSIARHQPTIPQPPRSEARRKTAYNVRITRETTVDVLYTYPVGAVIEYPETSLTGSIGHLFEIDPSDWSNPVLNVAYSRGAPSGQTPPGKEVYTEILLDSITNKKVPCIRAHTTCKGCKICPYSDKELLELPHVSATLADVKERLQNDREQRSETSSPSKDVFLRTVAYLAAIQKLGCSRPLSEQTFLLASEEEERQTREIYLHQVQRGYRMPDGICEGRLVFGYGETEEGEPRLPYVCCEHYVPGKSKDHFHDWTLKSGAYDVAYIEAVITGDLEESARIEDEAANQGYGPAVECTTSAAVPHRNEEGGLEQPLLEHLPCSSKFRVYEPLEKYRASCPYILLITTDAHTHLVPLPTKTPPKVRETLMGLLEQMVDDLADLTPRRFLRHPILKSFLRQELPHLVNPTLADWHVSLANREHVKSYIKQAQEVHYPFGTGWKGVINLKSYQDARLPKEHHYIRRTLALPLNSEPTDSDEDEEISPQARKDDRLRIIVCMTPEASRRLLASGRYLQSDIGFRRIIGFKEFEVAGDWPNLFSGIIYCRIYLNRMTAQAHQRVFEEIEAIVFEDTGKRLQWHHLHATDLEDGLDCMILSWTADQHRGQAKGLGLHLQKLASAMPPKPDLLAVERFFGAFFSEICTLGTRGFHFAPHLSLAVAAEGDDQEDHEPEDTDLDETNEVWPANLLDEVDEEWPPTNPLDDVDDLRTPQAPTSRKRRRSTTYENCVATGKPLDGAHRRRCAKRIRTRAANGHVPSAATVDAHVRPAEPVHASSLDTRSLPTAHGAYGGKVETKTEKYGSKKRRSLAELLGLGLELVTWDGIPIPLVDKAGCIFAVLAGQPTAHGYAHSVREAFKFIQAEGNKAHFPTSMLRHRRGLFAVINVGLIFGKGQMEPTWLDTKGYAPLGQKLLANEHIRRMAVFASSTFQLWAPRLWGYYHEYNKKLSAAFPHLRRPFANSVFSCAAFNFGPRVCTFKHRDVCNLPFGWCAIQALGNFDAKKGGHLILWDANLVVEFPAGALILLPSATIAHSNVPVQDHEERISFTQFTAGNLFRFVDNGFQTQDQLASADPVEYARLMELKERRWEEGLRLFSTAEEMLGAN</sequence>
<keyword evidence="3" id="KW-1185">Reference proteome</keyword>
<comment type="caution">
    <text evidence="2">The sequence shown here is derived from an EMBL/GenBank/DDBJ whole genome shotgun (WGS) entry which is preliminary data.</text>
</comment>
<feature type="region of interest" description="Disordered" evidence="1">
    <location>
        <begin position="723"/>
        <end position="742"/>
    </location>
</feature>
<proteinExistence type="predicted"/>
<gene>
    <name evidence="2" type="ORF">MSAN_00147200</name>
</gene>
<dbReference type="OrthoDB" id="3268409at2759"/>
<dbReference type="EMBL" id="JACAZH010000001">
    <property type="protein sequence ID" value="KAF7377269.1"/>
    <property type="molecule type" value="Genomic_DNA"/>
</dbReference>